<evidence type="ECO:0000313" key="4">
    <source>
        <dbReference type="Proteomes" id="UP001239909"/>
    </source>
</evidence>
<dbReference type="Proteomes" id="UP001239909">
    <property type="component" value="Unassembled WGS sequence"/>
</dbReference>
<reference evidence="3 4" key="1">
    <citation type="submission" date="2023-04" db="EMBL/GenBank/DDBJ databases">
        <title>Marinoamorphus aggregata gen. nov., sp. Nov., isolate from tissue of brittle star Ophioplocus japonicus.</title>
        <authorList>
            <person name="Kawano K."/>
            <person name="Sawayama S."/>
            <person name="Nakagawa S."/>
        </authorList>
    </citation>
    <scope>NUCLEOTIDE SEQUENCE [LARGE SCALE GENOMIC DNA]</scope>
    <source>
        <strain evidence="3 4">NKW23</strain>
    </source>
</reference>
<evidence type="ECO:0000256" key="1">
    <source>
        <dbReference type="SAM" id="MobiDB-lite"/>
    </source>
</evidence>
<dbReference type="SUPFAM" id="SSF53756">
    <property type="entry name" value="UDP-Glycosyltransferase/glycogen phosphorylase"/>
    <property type="match status" value="1"/>
</dbReference>
<dbReference type="PANTHER" id="PTHR12526:SF635">
    <property type="entry name" value="GLYCOSYL TRANSFERASE GROUP 1"/>
    <property type="match status" value="1"/>
</dbReference>
<name>A0ABQ6LJN4_9RHOB</name>
<comment type="caution">
    <text evidence="3">The sequence shown here is derived from an EMBL/GenBank/DDBJ whole genome shotgun (WGS) entry which is preliminary data.</text>
</comment>
<dbReference type="Pfam" id="PF00534">
    <property type="entry name" value="Glycos_transf_1"/>
    <property type="match status" value="1"/>
</dbReference>
<evidence type="ECO:0000313" key="3">
    <source>
        <dbReference type="EMBL" id="GMG81877.1"/>
    </source>
</evidence>
<dbReference type="PANTHER" id="PTHR12526">
    <property type="entry name" value="GLYCOSYLTRANSFERASE"/>
    <property type="match status" value="1"/>
</dbReference>
<feature type="domain" description="Glycosyl transferase family 1" evidence="2">
    <location>
        <begin position="181"/>
        <end position="325"/>
    </location>
</feature>
<keyword evidence="4" id="KW-1185">Reference proteome</keyword>
<sequence length="790" mass="84579">MRVGVVTTQAPFIIGGAERHSANLVAALKARGHEAVEISIPYKWYPGSALVDHVLAAKLIDLADLGYPVDMMVGLKFPAYLARHPNRVFWILHQHRQAYDIWEAGTSELQRDPDGAAVRELIRAEDRAAIGAPGARVYANSRNVADRLQRYLGIGSTPLYHPPPNARRLRQGGFGDYLYAPSRLGPNKRQRLMIEALPHAPGVRLKLAGPPDAPGYDDELRQLARDLGVEDRCEVLGAVSDAEMIRLYAECRAVVFVPIDEDYGYITLEAMLSGKPVVTAHDSGGPLEFIRDGQEGWVVAPEPAALGAAFCRAMEADAEAMGSAARAAYHDKRIGWDAVVETLTGEPLPHPAEPEEGAEPASLAVPPSGETRSVDDRAETGAIAAAVAPPMPEHLPFASLDALLEAYDFGTYPGEWAAHEPLHRPYFQSHWQRYCSTLALLEGLSPRAVLDIGIVPPFLFQGLLAAALPEAEIDGIWSDPRPHAQQVRARAEPGRDLTIRLHPADVERDALPVESASRDLVLAMEILEHLAIDPLFFLEEAARVLRPGGHVLVTTPNIASHRNALKALRGEAPQSFGLFVPVGGVHGRHNREYVPREVAALGEAAGFETVRLTTADVYDRRVEPEAAALLGPRGDLHLRGETIFWLGRKAGSPGPVPAAVYHGDPRALTGRLVAESRAGSSVTLRAENHARSAWPADGQGAVSLCLDWADARHRLVHQGAQLALPGAAPGAAARLALDLAGSGAPGWLTAGLFQGGAGRFAGAGRANTVTLACPEDAFLRLAGAAPNPAA</sequence>
<dbReference type="Gene3D" id="3.40.50.2000">
    <property type="entry name" value="Glycogen Phosphorylase B"/>
    <property type="match status" value="2"/>
</dbReference>
<protein>
    <recommendedName>
        <fullName evidence="2">Glycosyl transferase family 1 domain-containing protein</fullName>
    </recommendedName>
</protein>
<dbReference type="CDD" id="cd03801">
    <property type="entry name" value="GT4_PimA-like"/>
    <property type="match status" value="1"/>
</dbReference>
<dbReference type="EMBL" id="BSYI01000006">
    <property type="protein sequence ID" value="GMG81877.1"/>
    <property type="molecule type" value="Genomic_DNA"/>
</dbReference>
<accession>A0ABQ6LJN4</accession>
<organism evidence="3 4">
    <name type="scientific">Paralimibaculum aggregatum</name>
    <dbReference type="NCBI Taxonomy" id="3036245"/>
    <lineage>
        <taxon>Bacteria</taxon>
        <taxon>Pseudomonadati</taxon>
        <taxon>Pseudomonadota</taxon>
        <taxon>Alphaproteobacteria</taxon>
        <taxon>Rhodobacterales</taxon>
        <taxon>Paracoccaceae</taxon>
        <taxon>Paralimibaculum</taxon>
    </lineage>
</organism>
<feature type="region of interest" description="Disordered" evidence="1">
    <location>
        <begin position="345"/>
        <end position="375"/>
    </location>
</feature>
<dbReference type="SUPFAM" id="SSF53335">
    <property type="entry name" value="S-adenosyl-L-methionine-dependent methyltransferases"/>
    <property type="match status" value="1"/>
</dbReference>
<proteinExistence type="predicted"/>
<dbReference type="CDD" id="cd02440">
    <property type="entry name" value="AdoMet_MTases"/>
    <property type="match status" value="1"/>
</dbReference>
<dbReference type="InterPro" id="IPR029063">
    <property type="entry name" value="SAM-dependent_MTases_sf"/>
</dbReference>
<dbReference type="Pfam" id="PF13489">
    <property type="entry name" value="Methyltransf_23"/>
    <property type="match status" value="1"/>
</dbReference>
<dbReference type="Gene3D" id="3.40.50.150">
    <property type="entry name" value="Vaccinia Virus protein VP39"/>
    <property type="match status" value="1"/>
</dbReference>
<dbReference type="RefSeq" id="WP_285670603.1">
    <property type="nucleotide sequence ID" value="NZ_BSYI01000006.1"/>
</dbReference>
<gene>
    <name evidence="3" type="ORF">LNKW23_10900</name>
</gene>
<dbReference type="InterPro" id="IPR001296">
    <property type="entry name" value="Glyco_trans_1"/>
</dbReference>
<evidence type="ECO:0000259" key="2">
    <source>
        <dbReference type="Pfam" id="PF00534"/>
    </source>
</evidence>